<dbReference type="EMBL" id="CAJVPZ010059801">
    <property type="protein sequence ID" value="CAG8789502.1"/>
    <property type="molecule type" value="Genomic_DNA"/>
</dbReference>
<proteinExistence type="predicted"/>
<sequence length="73" mass="8537">SMLSLETVEELKKELSLIPEGKLDAQKLYWRQDDDDLTYASGSKSSYRPKKKVQRTAEVIEQRKERMALEQGY</sequence>
<dbReference type="Proteomes" id="UP000789396">
    <property type="component" value="Unassembled WGS sequence"/>
</dbReference>
<name>A0A9N9JS43_9GLOM</name>
<feature type="non-terminal residue" evidence="1">
    <location>
        <position position="73"/>
    </location>
</feature>
<organism evidence="1 2">
    <name type="scientific">Racocetra fulgida</name>
    <dbReference type="NCBI Taxonomy" id="60492"/>
    <lineage>
        <taxon>Eukaryota</taxon>
        <taxon>Fungi</taxon>
        <taxon>Fungi incertae sedis</taxon>
        <taxon>Mucoromycota</taxon>
        <taxon>Glomeromycotina</taxon>
        <taxon>Glomeromycetes</taxon>
        <taxon>Diversisporales</taxon>
        <taxon>Gigasporaceae</taxon>
        <taxon>Racocetra</taxon>
    </lineage>
</organism>
<protein>
    <submittedName>
        <fullName evidence="1">2424_t:CDS:1</fullName>
    </submittedName>
</protein>
<gene>
    <name evidence="1" type="ORF">RFULGI_LOCUS16600</name>
</gene>
<reference evidence="1" key="1">
    <citation type="submission" date="2021-06" db="EMBL/GenBank/DDBJ databases">
        <authorList>
            <person name="Kallberg Y."/>
            <person name="Tangrot J."/>
            <person name="Rosling A."/>
        </authorList>
    </citation>
    <scope>NUCLEOTIDE SEQUENCE</scope>
    <source>
        <strain evidence="1">IN212</strain>
    </source>
</reference>
<evidence type="ECO:0000313" key="2">
    <source>
        <dbReference type="Proteomes" id="UP000789396"/>
    </source>
</evidence>
<feature type="non-terminal residue" evidence="1">
    <location>
        <position position="1"/>
    </location>
</feature>
<accession>A0A9N9JS43</accession>
<dbReference type="AlphaFoldDB" id="A0A9N9JS43"/>
<keyword evidence="2" id="KW-1185">Reference proteome</keyword>
<comment type="caution">
    <text evidence="1">The sequence shown here is derived from an EMBL/GenBank/DDBJ whole genome shotgun (WGS) entry which is preliminary data.</text>
</comment>
<evidence type="ECO:0000313" key="1">
    <source>
        <dbReference type="EMBL" id="CAG8789502.1"/>
    </source>
</evidence>